<feature type="domain" description="Methyltransferase small" evidence="3">
    <location>
        <begin position="28"/>
        <end position="199"/>
    </location>
</feature>
<dbReference type="Gene3D" id="3.40.50.150">
    <property type="entry name" value="Vaccinia Virus protein VP39"/>
    <property type="match status" value="1"/>
</dbReference>
<dbReference type="Proteomes" id="UP000051048">
    <property type="component" value="Unassembled WGS sequence"/>
</dbReference>
<proteinExistence type="predicted"/>
<comment type="caution">
    <text evidence="4">The sequence shown here is derived from an EMBL/GenBank/DDBJ whole genome shotgun (WGS) entry which is preliminary data.</text>
</comment>
<protein>
    <submittedName>
        <fullName evidence="4">16S RNA methylase</fullName>
    </submittedName>
</protein>
<name>A0A0R1U539_9LACO</name>
<dbReference type="InterPro" id="IPR007848">
    <property type="entry name" value="Small_mtfrase_dom"/>
</dbReference>
<dbReference type="SUPFAM" id="SSF53335">
    <property type="entry name" value="S-adenosyl-L-methionine-dependent methyltransferases"/>
    <property type="match status" value="1"/>
</dbReference>
<dbReference type="PATRIC" id="fig|1423740.3.peg.1745"/>
<dbReference type="OrthoDB" id="9764961at2"/>
<dbReference type="PANTHER" id="PTHR47816:SF4">
    <property type="entry name" value="RIBOSOMAL RNA SMALL SUBUNIT METHYLTRANSFERASE C"/>
    <property type="match status" value="1"/>
</dbReference>
<reference evidence="4 5" key="1">
    <citation type="journal article" date="2015" name="Genome Announc.">
        <title>Expanding the biotechnology potential of lactobacilli through comparative genomics of 213 strains and associated genera.</title>
        <authorList>
            <person name="Sun Z."/>
            <person name="Harris H.M."/>
            <person name="McCann A."/>
            <person name="Guo C."/>
            <person name="Argimon S."/>
            <person name="Zhang W."/>
            <person name="Yang X."/>
            <person name="Jeffery I.B."/>
            <person name="Cooney J.C."/>
            <person name="Kagawa T.F."/>
            <person name="Liu W."/>
            <person name="Song Y."/>
            <person name="Salvetti E."/>
            <person name="Wrobel A."/>
            <person name="Rasinkangas P."/>
            <person name="Parkhill J."/>
            <person name="Rea M.C."/>
            <person name="O'Sullivan O."/>
            <person name="Ritari J."/>
            <person name="Douillard F.P."/>
            <person name="Paul Ross R."/>
            <person name="Yang R."/>
            <person name="Briner A.E."/>
            <person name="Felis G.E."/>
            <person name="de Vos W.M."/>
            <person name="Barrangou R."/>
            <person name="Klaenhammer T.R."/>
            <person name="Caufield P.W."/>
            <person name="Cui Y."/>
            <person name="Zhang H."/>
            <person name="O'Toole P.W."/>
        </authorList>
    </citation>
    <scope>NUCLEOTIDE SEQUENCE [LARGE SCALE GENOMIC DNA]</scope>
    <source>
        <strain evidence="4 5">DSM 15833</strain>
    </source>
</reference>
<evidence type="ECO:0000313" key="4">
    <source>
        <dbReference type="EMBL" id="KRL84955.1"/>
    </source>
</evidence>
<dbReference type="GO" id="GO:0032259">
    <property type="term" value="P:methylation"/>
    <property type="evidence" value="ECO:0007669"/>
    <property type="project" value="UniProtKB-KW"/>
</dbReference>
<evidence type="ECO:0000259" key="3">
    <source>
        <dbReference type="Pfam" id="PF05175"/>
    </source>
</evidence>
<keyword evidence="2" id="KW-0808">Transferase</keyword>
<dbReference type="STRING" id="1423740.FC36_GL001611"/>
<sequence length="205" mass="22553">MTNYYYTENPDVQHDEKTWSFTLLDHDLNFTTDNGVFSKSRVDFGSCVMLDALAENEAELLAQAKILDVGCGYGPIGLALAKKWPANHVDMVDVNNLAMDLAKKNARNNGISNVSIFPSNQYEGVTITDYDFVLTNPPIRAGKPVVHGILSGAYDHLKVGGRLVVVIQKKQGAPSAQKKMVEVFGNCQVLKKNKGYFILEAVKEA</sequence>
<dbReference type="CDD" id="cd02440">
    <property type="entry name" value="AdoMet_MTases"/>
    <property type="match status" value="1"/>
</dbReference>
<keyword evidence="1 4" id="KW-0489">Methyltransferase</keyword>
<dbReference type="PANTHER" id="PTHR47816">
    <property type="entry name" value="RIBOSOMAL RNA SMALL SUBUNIT METHYLTRANSFERASE C"/>
    <property type="match status" value="1"/>
</dbReference>
<dbReference type="Pfam" id="PF05175">
    <property type="entry name" value="MTS"/>
    <property type="match status" value="1"/>
</dbReference>
<evidence type="ECO:0000313" key="5">
    <source>
        <dbReference type="Proteomes" id="UP000051048"/>
    </source>
</evidence>
<gene>
    <name evidence="4" type="ORF">FC36_GL001611</name>
</gene>
<dbReference type="InterPro" id="IPR046977">
    <property type="entry name" value="RsmC/RlmG"/>
</dbReference>
<dbReference type="AlphaFoldDB" id="A0A0R1U539"/>
<dbReference type="InterPro" id="IPR029063">
    <property type="entry name" value="SAM-dependent_MTases_sf"/>
</dbReference>
<organism evidence="4 5">
    <name type="scientific">Ligilactobacillus equi DSM 15833 = JCM 10991</name>
    <dbReference type="NCBI Taxonomy" id="1423740"/>
    <lineage>
        <taxon>Bacteria</taxon>
        <taxon>Bacillati</taxon>
        <taxon>Bacillota</taxon>
        <taxon>Bacilli</taxon>
        <taxon>Lactobacillales</taxon>
        <taxon>Lactobacillaceae</taxon>
        <taxon>Ligilactobacillus</taxon>
    </lineage>
</organism>
<dbReference type="EMBL" id="AZFH01000003">
    <property type="protein sequence ID" value="KRL84955.1"/>
    <property type="molecule type" value="Genomic_DNA"/>
</dbReference>
<accession>A0A0R1U539</accession>
<evidence type="ECO:0000256" key="1">
    <source>
        <dbReference type="ARBA" id="ARBA00022603"/>
    </source>
</evidence>
<dbReference type="GO" id="GO:0008757">
    <property type="term" value="F:S-adenosylmethionine-dependent methyltransferase activity"/>
    <property type="evidence" value="ECO:0007669"/>
    <property type="project" value="InterPro"/>
</dbReference>
<dbReference type="RefSeq" id="WP_025020448.1">
    <property type="nucleotide sequence ID" value="NZ_AZFH01000003.1"/>
</dbReference>
<evidence type="ECO:0000256" key="2">
    <source>
        <dbReference type="ARBA" id="ARBA00022679"/>
    </source>
</evidence>